<feature type="transmembrane region" description="Helical" evidence="1">
    <location>
        <begin position="112"/>
        <end position="134"/>
    </location>
</feature>
<dbReference type="Proteomes" id="UP000000305">
    <property type="component" value="Unassembled WGS sequence"/>
</dbReference>
<keyword evidence="1" id="KW-0472">Membrane</keyword>
<protein>
    <submittedName>
        <fullName evidence="2">Uncharacterized protein</fullName>
    </submittedName>
</protein>
<sequence length="150" mass="16299">MTNDGDVELEMDQIQSPAQRRAMEAAVITPAGRARNFMNLLQLPHITPHTGAIPLPFSPNHPEPSLPPGLCLRRPAINSNVNQLASADLMDGFTSLIFIILAFNFGLTKMGIAMNVCLLVATIFKILNACWCLAVNSDKKKNRCISNGNA</sequence>
<reference evidence="2 3" key="1">
    <citation type="journal article" date="2011" name="Science">
        <title>The ecoresponsive genome of Daphnia pulex.</title>
        <authorList>
            <person name="Colbourne J.K."/>
            <person name="Pfrender M.E."/>
            <person name="Gilbert D."/>
            <person name="Thomas W.K."/>
            <person name="Tucker A."/>
            <person name="Oakley T.H."/>
            <person name="Tokishita S."/>
            <person name="Aerts A."/>
            <person name="Arnold G.J."/>
            <person name="Basu M.K."/>
            <person name="Bauer D.J."/>
            <person name="Caceres C.E."/>
            <person name="Carmel L."/>
            <person name="Casola C."/>
            <person name="Choi J.H."/>
            <person name="Detter J.C."/>
            <person name="Dong Q."/>
            <person name="Dusheyko S."/>
            <person name="Eads B.D."/>
            <person name="Frohlich T."/>
            <person name="Geiler-Samerotte K.A."/>
            <person name="Gerlach D."/>
            <person name="Hatcher P."/>
            <person name="Jogdeo S."/>
            <person name="Krijgsveld J."/>
            <person name="Kriventseva E.V."/>
            <person name="Kultz D."/>
            <person name="Laforsch C."/>
            <person name="Lindquist E."/>
            <person name="Lopez J."/>
            <person name="Manak J.R."/>
            <person name="Muller J."/>
            <person name="Pangilinan J."/>
            <person name="Patwardhan R.P."/>
            <person name="Pitluck S."/>
            <person name="Pritham E.J."/>
            <person name="Rechtsteiner A."/>
            <person name="Rho M."/>
            <person name="Rogozin I.B."/>
            <person name="Sakarya O."/>
            <person name="Salamov A."/>
            <person name="Schaack S."/>
            <person name="Shapiro H."/>
            <person name="Shiga Y."/>
            <person name="Skalitzky C."/>
            <person name="Smith Z."/>
            <person name="Souvorov A."/>
            <person name="Sung W."/>
            <person name="Tang Z."/>
            <person name="Tsuchiya D."/>
            <person name="Tu H."/>
            <person name="Vos H."/>
            <person name="Wang M."/>
            <person name="Wolf Y.I."/>
            <person name="Yamagata H."/>
            <person name="Yamada T."/>
            <person name="Ye Y."/>
            <person name="Shaw J.R."/>
            <person name="Andrews J."/>
            <person name="Crease T.J."/>
            <person name="Tang H."/>
            <person name="Lucas S.M."/>
            <person name="Robertson H.M."/>
            <person name="Bork P."/>
            <person name="Koonin E.V."/>
            <person name="Zdobnov E.M."/>
            <person name="Grigoriev I.V."/>
            <person name="Lynch M."/>
            <person name="Boore J.L."/>
        </authorList>
    </citation>
    <scope>NUCLEOTIDE SEQUENCE [LARGE SCALE GENOMIC DNA]</scope>
</reference>
<dbReference type="EMBL" id="GL732536">
    <property type="protein sequence ID" value="EFX83849.1"/>
    <property type="molecule type" value="Genomic_DNA"/>
</dbReference>
<proteinExistence type="predicted"/>
<evidence type="ECO:0000313" key="2">
    <source>
        <dbReference type="EMBL" id="EFX83849.1"/>
    </source>
</evidence>
<keyword evidence="1" id="KW-0812">Transmembrane</keyword>
<dbReference type="PhylomeDB" id="E9G9M7"/>
<organism evidence="2 3">
    <name type="scientific">Daphnia pulex</name>
    <name type="common">Water flea</name>
    <dbReference type="NCBI Taxonomy" id="6669"/>
    <lineage>
        <taxon>Eukaryota</taxon>
        <taxon>Metazoa</taxon>
        <taxon>Ecdysozoa</taxon>
        <taxon>Arthropoda</taxon>
        <taxon>Crustacea</taxon>
        <taxon>Branchiopoda</taxon>
        <taxon>Diplostraca</taxon>
        <taxon>Cladocera</taxon>
        <taxon>Anomopoda</taxon>
        <taxon>Daphniidae</taxon>
        <taxon>Daphnia</taxon>
    </lineage>
</organism>
<dbReference type="InParanoid" id="E9G9M7"/>
<keyword evidence="1" id="KW-1133">Transmembrane helix</keyword>
<feature type="transmembrane region" description="Helical" evidence="1">
    <location>
        <begin position="89"/>
        <end position="106"/>
    </location>
</feature>
<dbReference type="KEGG" id="dpx:DAPPUDRAFT_100182"/>
<dbReference type="AlphaFoldDB" id="E9G9M7"/>
<accession>E9G9M7</accession>
<evidence type="ECO:0000256" key="1">
    <source>
        <dbReference type="SAM" id="Phobius"/>
    </source>
</evidence>
<name>E9G9M7_DAPPU</name>
<keyword evidence="3" id="KW-1185">Reference proteome</keyword>
<evidence type="ECO:0000313" key="3">
    <source>
        <dbReference type="Proteomes" id="UP000000305"/>
    </source>
</evidence>
<gene>
    <name evidence="2" type="ORF">DAPPUDRAFT_100182</name>
</gene>
<dbReference type="HOGENOM" id="CLU_1742402_0_0_1"/>